<sequence length="516" mass="58906">MALTFADTHNMIAFLTKSDASEGFDQIVDFLTAHPIQYDLMVNPTIYVLCIKRFWALVSIKKSNDAVKLQALIDRKKVIITEDIIRQALQLDDADGIDCLPNEEIFVELARIGYEKPSTKLTFYKAFFLAQWKFLIHIIIQCMSANRTAWNEFSSSMASAIICLATVDGDMCYPDPEVANLEQDKIAQALEITKLKKRVRRVESSIETVVDDQEDASKHGEIAELDVDEDVTLEDMDAEVEIDANIQGMMVESQAKAYNLGLQHAEKVLSMHDTNEAEPNEVEEVLEVVIAAKLMTEVVTTAATITIVAQVPKPSASRKRRGVVIQDHEETTAPSVIIHSEEIAKKQRIDEEAEELKTHLQIVANDDDDVLTKATPLATKVPVFDYQIHHENIKPYCKIIRADGTHKLFLSFITLLRNFNREDLKTLWKLVKDIFESTEPQNFLDEFLLNILKIMFEKPNVKANMILLVEKKYPLIRFTLEQMLNNVRLEVEEESEMLLELLRLIRRQLNEGYVPE</sequence>
<protein>
    <recommendedName>
        <fullName evidence="2">Synaptobrevin, longin-like domain protein</fullName>
    </recommendedName>
</protein>
<dbReference type="AlphaFoldDB" id="A0A6L2KHW6"/>
<accession>A0A6L2KHW6</accession>
<comment type="caution">
    <text evidence="1">The sequence shown here is derived from an EMBL/GenBank/DDBJ whole genome shotgun (WGS) entry which is preliminary data.</text>
</comment>
<evidence type="ECO:0008006" key="2">
    <source>
        <dbReference type="Google" id="ProtNLM"/>
    </source>
</evidence>
<dbReference type="EMBL" id="BKCJ010002293">
    <property type="protein sequence ID" value="GEU47585.1"/>
    <property type="molecule type" value="Genomic_DNA"/>
</dbReference>
<proteinExistence type="predicted"/>
<organism evidence="1">
    <name type="scientific">Tanacetum cinerariifolium</name>
    <name type="common">Dalmatian daisy</name>
    <name type="synonym">Chrysanthemum cinerariifolium</name>
    <dbReference type="NCBI Taxonomy" id="118510"/>
    <lineage>
        <taxon>Eukaryota</taxon>
        <taxon>Viridiplantae</taxon>
        <taxon>Streptophyta</taxon>
        <taxon>Embryophyta</taxon>
        <taxon>Tracheophyta</taxon>
        <taxon>Spermatophyta</taxon>
        <taxon>Magnoliopsida</taxon>
        <taxon>eudicotyledons</taxon>
        <taxon>Gunneridae</taxon>
        <taxon>Pentapetalae</taxon>
        <taxon>asterids</taxon>
        <taxon>campanulids</taxon>
        <taxon>Asterales</taxon>
        <taxon>Asteraceae</taxon>
        <taxon>Asteroideae</taxon>
        <taxon>Anthemideae</taxon>
        <taxon>Anthemidinae</taxon>
        <taxon>Tanacetum</taxon>
    </lineage>
</organism>
<reference evidence="1" key="1">
    <citation type="journal article" date="2019" name="Sci. Rep.">
        <title>Draft genome of Tanacetum cinerariifolium, the natural source of mosquito coil.</title>
        <authorList>
            <person name="Yamashiro T."/>
            <person name="Shiraishi A."/>
            <person name="Satake H."/>
            <person name="Nakayama K."/>
        </authorList>
    </citation>
    <scope>NUCLEOTIDE SEQUENCE</scope>
</reference>
<gene>
    <name evidence="1" type="ORF">Tci_019563</name>
</gene>
<name>A0A6L2KHW6_TANCI</name>
<evidence type="ECO:0000313" key="1">
    <source>
        <dbReference type="EMBL" id="GEU47585.1"/>
    </source>
</evidence>